<evidence type="ECO:0000313" key="4">
    <source>
        <dbReference type="EMBL" id="GAX86951.1"/>
    </source>
</evidence>
<dbReference type="Pfam" id="PF02775">
    <property type="entry name" value="TPP_enzyme_C"/>
    <property type="match status" value="1"/>
</dbReference>
<keyword evidence="5" id="KW-1185">Reference proteome</keyword>
<evidence type="ECO:0000256" key="2">
    <source>
        <dbReference type="SAM" id="MobiDB-lite"/>
    </source>
</evidence>
<evidence type="ECO:0000313" key="5">
    <source>
        <dbReference type="Proteomes" id="UP000217944"/>
    </source>
</evidence>
<comment type="caution">
    <text evidence="4">The sequence shown here is derived from an EMBL/GenBank/DDBJ whole genome shotgun (WGS) entry which is preliminary data.</text>
</comment>
<dbReference type="AlphaFoldDB" id="A0A292YBS3"/>
<dbReference type="OrthoDB" id="9794954at2"/>
<feature type="region of interest" description="Disordered" evidence="2">
    <location>
        <begin position="148"/>
        <end position="170"/>
    </location>
</feature>
<accession>A0A292YBS3</accession>
<dbReference type="CDD" id="cd03376">
    <property type="entry name" value="TPP_PFOR_porB_like"/>
    <property type="match status" value="1"/>
</dbReference>
<evidence type="ECO:0000256" key="1">
    <source>
        <dbReference type="ARBA" id="ARBA00023002"/>
    </source>
</evidence>
<keyword evidence="1 4" id="KW-0560">Oxidoreductase</keyword>
<dbReference type="GO" id="GO:0019164">
    <property type="term" value="F:pyruvate synthase activity"/>
    <property type="evidence" value="ECO:0007669"/>
    <property type="project" value="UniProtKB-EC"/>
</dbReference>
<feature type="compositionally biased region" description="Polar residues" evidence="2">
    <location>
        <begin position="148"/>
        <end position="164"/>
    </location>
</feature>
<dbReference type="Proteomes" id="UP000217944">
    <property type="component" value="Unassembled WGS sequence"/>
</dbReference>
<dbReference type="InterPro" id="IPR029061">
    <property type="entry name" value="THDP-binding"/>
</dbReference>
<gene>
    <name evidence="4" type="ORF">LNAT_P0246</name>
</gene>
<keyword evidence="4" id="KW-0670">Pyruvate</keyword>
<feature type="domain" description="Thiamine pyrophosphate enzyme TPP-binding" evidence="3">
    <location>
        <begin position="50"/>
        <end position="221"/>
    </location>
</feature>
<protein>
    <submittedName>
        <fullName evidence="4">Pyruvate ferredoxin oxidoreductase beta subunit</fullName>
        <ecNumber evidence="4">1.2.7.1</ecNumber>
    </submittedName>
</protein>
<sequence length="317" mass="35261">MKKITNLKEFACTPDRFQGGHRLCPGCAHGMIVREVVNATDDDLVISTATGCLEVCSAIYPYTSWDVSWLHIGFENAAAGISGAEAMYKALSRKNRSYNPDKNVKFVAFGGDGGTYDIGFQSLSGATERGHDFLYVCLDNEGYMNTGGQRSSSTPVGAHTTTSPRGRVSYGEKNRKKDLTMIMAAHGCPYVATAVPGTKHWKDLATKAAKAISTVGPTFINALSPCTTEWKFKPEDTTEIADLAVETCMFPLYEIEDGHKLTITYRPKQKIPVEEYLGRQGRFAHLFKPENKWVIEEIQKQIDEYWEYLQRREEAGV</sequence>
<dbReference type="PANTHER" id="PTHR42897:SF2">
    <property type="entry name" value="PYRUVATE SYNTHASE SUBUNIT PORB"/>
    <property type="match status" value="1"/>
</dbReference>
<dbReference type="PANTHER" id="PTHR42897">
    <property type="entry name" value="PYRUVATE SYNTHASE SUBUNIT PORB"/>
    <property type="match status" value="1"/>
</dbReference>
<dbReference type="EC" id="1.2.7.1" evidence="4"/>
<dbReference type="Gene3D" id="3.40.50.970">
    <property type="match status" value="1"/>
</dbReference>
<dbReference type="InterPro" id="IPR051479">
    <property type="entry name" value="PorB-like"/>
</dbReference>
<dbReference type="InterPro" id="IPR011766">
    <property type="entry name" value="TPP_enzyme_TPP-bd"/>
</dbReference>
<dbReference type="SUPFAM" id="SSF52518">
    <property type="entry name" value="Thiamin diphosphate-binding fold (THDP-binding)"/>
    <property type="match status" value="1"/>
</dbReference>
<dbReference type="GO" id="GO:0030976">
    <property type="term" value="F:thiamine pyrophosphate binding"/>
    <property type="evidence" value="ECO:0007669"/>
    <property type="project" value="InterPro"/>
</dbReference>
<dbReference type="RefSeq" id="WP_096258113.1">
    <property type="nucleotide sequence ID" value="NZ_BDME01000001.1"/>
</dbReference>
<name>A0A292YBS3_9BACT</name>
<dbReference type="EMBL" id="BDME01000001">
    <property type="protein sequence ID" value="GAX86951.1"/>
    <property type="molecule type" value="Genomic_DNA"/>
</dbReference>
<reference evidence="4 5" key="1">
    <citation type="journal article" date="2017" name="Syst. Appl. Microbiol.">
        <title>Lebetimonas natsushimae sp. nov., a novel strictly anaerobic, moderately thermophilic chemoautotroph isolated from a deep-sea hydrothermal vent polychaete nest in the Mid-Okinawa Trough.</title>
        <authorList>
            <person name="Nagata R."/>
            <person name="Takaki Y."/>
            <person name="Tame A."/>
            <person name="Nunoura T."/>
            <person name="Muto H."/>
            <person name="Mino S."/>
            <person name="Sawayama S."/>
            <person name="Takai K."/>
            <person name="Nakagawa S."/>
        </authorList>
    </citation>
    <scope>NUCLEOTIDE SEQUENCE [LARGE SCALE GENOMIC DNA]</scope>
    <source>
        <strain evidence="4 5">HS1857</strain>
    </source>
</reference>
<organism evidence="4 5">
    <name type="scientific">Lebetimonas natsushimae</name>
    <dbReference type="NCBI Taxonomy" id="1936991"/>
    <lineage>
        <taxon>Bacteria</taxon>
        <taxon>Pseudomonadati</taxon>
        <taxon>Campylobacterota</taxon>
        <taxon>Epsilonproteobacteria</taxon>
        <taxon>Nautiliales</taxon>
        <taxon>Nautiliaceae</taxon>
        <taxon>Lebetimonas</taxon>
    </lineage>
</organism>
<proteinExistence type="predicted"/>
<evidence type="ECO:0000259" key="3">
    <source>
        <dbReference type="Pfam" id="PF02775"/>
    </source>
</evidence>